<organism evidence="3 4">
    <name type="scientific">Cochliobolus heterostrophus (strain C5 / ATCC 48332 / race O)</name>
    <name type="common">Southern corn leaf blight fungus</name>
    <name type="synonym">Bipolaris maydis</name>
    <dbReference type="NCBI Taxonomy" id="701091"/>
    <lineage>
        <taxon>Eukaryota</taxon>
        <taxon>Fungi</taxon>
        <taxon>Dikarya</taxon>
        <taxon>Ascomycota</taxon>
        <taxon>Pezizomycotina</taxon>
        <taxon>Dothideomycetes</taxon>
        <taxon>Pleosporomycetidae</taxon>
        <taxon>Pleosporales</taxon>
        <taxon>Pleosporineae</taxon>
        <taxon>Pleosporaceae</taxon>
        <taxon>Bipolaris</taxon>
    </lineage>
</organism>
<dbReference type="SMART" id="SM01173">
    <property type="entry name" value="DUF4187"/>
    <property type="match status" value="1"/>
</dbReference>
<protein>
    <recommendedName>
        <fullName evidence="2">G-patch domain-containing protein</fullName>
    </recommendedName>
</protein>
<dbReference type="eggNOG" id="KOG1994">
    <property type="taxonomic scope" value="Eukaryota"/>
</dbReference>
<dbReference type="Pfam" id="PF13821">
    <property type="entry name" value="DUF4187"/>
    <property type="match status" value="1"/>
</dbReference>
<dbReference type="InterPro" id="IPR025239">
    <property type="entry name" value="DUF4187"/>
</dbReference>
<feature type="region of interest" description="Disordered" evidence="1">
    <location>
        <begin position="275"/>
        <end position="306"/>
    </location>
</feature>
<dbReference type="PANTHER" id="PTHR21032">
    <property type="entry name" value="G PATCH DOMAIN-CONTAINING PROTEIN 11"/>
    <property type="match status" value="1"/>
</dbReference>
<evidence type="ECO:0000256" key="1">
    <source>
        <dbReference type="SAM" id="MobiDB-lite"/>
    </source>
</evidence>
<keyword evidence="4" id="KW-1185">Reference proteome</keyword>
<evidence type="ECO:0000259" key="2">
    <source>
        <dbReference type="PROSITE" id="PS50174"/>
    </source>
</evidence>
<name>M2V3A0_COCH5</name>
<feature type="region of interest" description="Disordered" evidence="1">
    <location>
        <begin position="216"/>
        <end position="255"/>
    </location>
</feature>
<feature type="compositionally biased region" description="Basic and acidic residues" evidence="1">
    <location>
        <begin position="109"/>
        <end position="128"/>
    </location>
</feature>
<dbReference type="HOGENOM" id="CLU_046724_2_0_1"/>
<dbReference type="OrthoDB" id="786951at2759"/>
<reference evidence="4" key="2">
    <citation type="journal article" date="2013" name="PLoS Genet.">
        <title>Comparative genome structure, secondary metabolite, and effector coding capacity across Cochliobolus pathogens.</title>
        <authorList>
            <person name="Condon B.J."/>
            <person name="Leng Y."/>
            <person name="Wu D."/>
            <person name="Bushley K.E."/>
            <person name="Ohm R.A."/>
            <person name="Otillar R."/>
            <person name="Martin J."/>
            <person name="Schackwitz W."/>
            <person name="Grimwood J."/>
            <person name="MohdZainudin N."/>
            <person name="Xue C."/>
            <person name="Wang R."/>
            <person name="Manning V.A."/>
            <person name="Dhillon B."/>
            <person name="Tu Z.J."/>
            <person name="Steffenson B.J."/>
            <person name="Salamov A."/>
            <person name="Sun H."/>
            <person name="Lowry S."/>
            <person name="LaButti K."/>
            <person name="Han J."/>
            <person name="Copeland A."/>
            <person name="Lindquist E."/>
            <person name="Barry K."/>
            <person name="Schmutz J."/>
            <person name="Baker S.E."/>
            <person name="Ciuffetti L.M."/>
            <person name="Grigoriev I.V."/>
            <person name="Zhong S."/>
            <person name="Turgeon B.G."/>
        </authorList>
    </citation>
    <scope>NUCLEOTIDE SEQUENCE [LARGE SCALE GENOMIC DNA]</scope>
    <source>
        <strain evidence="4">C5 / ATCC 48332 / race O</strain>
    </source>
</reference>
<feature type="domain" description="G-patch" evidence="2">
    <location>
        <begin position="141"/>
        <end position="187"/>
    </location>
</feature>
<dbReference type="OMA" id="DYMNMVI"/>
<accession>M2V3A0</accession>
<dbReference type="Pfam" id="PF01585">
    <property type="entry name" value="G-patch"/>
    <property type="match status" value="1"/>
</dbReference>
<feature type="region of interest" description="Disordered" evidence="1">
    <location>
        <begin position="89"/>
        <end position="128"/>
    </location>
</feature>
<feature type="region of interest" description="Disordered" evidence="1">
    <location>
        <begin position="1"/>
        <end position="30"/>
    </location>
</feature>
<dbReference type="GO" id="GO:0003676">
    <property type="term" value="F:nucleic acid binding"/>
    <property type="evidence" value="ECO:0007669"/>
    <property type="project" value="InterPro"/>
</dbReference>
<dbReference type="PANTHER" id="PTHR21032:SF0">
    <property type="entry name" value="G PATCH DOMAIN-CONTAINING PROTEIN 11"/>
    <property type="match status" value="1"/>
</dbReference>
<dbReference type="Proteomes" id="UP000016936">
    <property type="component" value="Unassembled WGS sequence"/>
</dbReference>
<dbReference type="InterPro" id="IPR039249">
    <property type="entry name" value="GPATCH11"/>
</dbReference>
<sequence length="381" mass="43466">MLEQSGTRTLEQAVGGPEKDVSSRQKSLGDRPAAVACTKWRYIWWVARAAISELTRDSAKNIFAHIPHLGTTTMAQSDDEDDYMNMVFDDAPKGPKYETSLQRAARKRKEGEARARQKTKAEREEEAEAAREAALATALPETNRGFKMMAKFGFKQGDALGKSGDARKEPIRVSLKDDRGGIGLESEKKRKFREQFEEADRLAKRAKEEEGDYLEVMRQEQREKKAERDLDNAQRTAERLADREAEASGASDTSEKPLKDINVLWRARARRRIEAKRDKQQRRELNNSIASRLPTLAPEDEDDDSKIAQGKDLAPFYTTLENQLEDEDPELAEFEALPVAERLQKLLLFLRDKYHYCLYCGYEYPDPEMDGCPGVTEEDHD</sequence>
<feature type="compositionally biased region" description="Basic and acidic residues" evidence="1">
    <location>
        <begin position="216"/>
        <end position="246"/>
    </location>
</feature>
<dbReference type="InterPro" id="IPR000467">
    <property type="entry name" value="G_patch_dom"/>
</dbReference>
<dbReference type="SMART" id="SM00443">
    <property type="entry name" value="G_patch"/>
    <property type="match status" value="1"/>
</dbReference>
<proteinExistence type="predicted"/>
<evidence type="ECO:0000313" key="4">
    <source>
        <dbReference type="Proteomes" id="UP000016936"/>
    </source>
</evidence>
<dbReference type="AlphaFoldDB" id="M2V3A0"/>
<evidence type="ECO:0000313" key="3">
    <source>
        <dbReference type="EMBL" id="EMD94467.1"/>
    </source>
</evidence>
<feature type="compositionally biased region" description="Basic and acidic residues" evidence="1">
    <location>
        <begin position="275"/>
        <end position="285"/>
    </location>
</feature>
<feature type="compositionally biased region" description="Basic and acidic residues" evidence="1">
    <location>
        <begin position="17"/>
        <end position="29"/>
    </location>
</feature>
<feature type="compositionally biased region" description="Polar residues" evidence="1">
    <location>
        <begin position="1"/>
        <end position="10"/>
    </location>
</feature>
<dbReference type="PROSITE" id="PS50174">
    <property type="entry name" value="G_PATCH"/>
    <property type="match status" value="1"/>
</dbReference>
<gene>
    <name evidence="3" type="ORF">COCHEDRAFT_1211869</name>
</gene>
<dbReference type="EMBL" id="KB445572">
    <property type="protein sequence ID" value="EMD94467.1"/>
    <property type="molecule type" value="Genomic_DNA"/>
</dbReference>
<reference evidence="3 4" key="1">
    <citation type="journal article" date="2012" name="PLoS Pathog.">
        <title>Diverse lifestyles and strategies of plant pathogenesis encoded in the genomes of eighteen Dothideomycetes fungi.</title>
        <authorList>
            <person name="Ohm R.A."/>
            <person name="Feau N."/>
            <person name="Henrissat B."/>
            <person name="Schoch C.L."/>
            <person name="Horwitz B.A."/>
            <person name="Barry K.W."/>
            <person name="Condon B.J."/>
            <person name="Copeland A.C."/>
            <person name="Dhillon B."/>
            <person name="Glaser F."/>
            <person name="Hesse C.N."/>
            <person name="Kosti I."/>
            <person name="LaButti K."/>
            <person name="Lindquist E.A."/>
            <person name="Lucas S."/>
            <person name="Salamov A.A."/>
            <person name="Bradshaw R.E."/>
            <person name="Ciuffetti L."/>
            <person name="Hamelin R.C."/>
            <person name="Kema G.H.J."/>
            <person name="Lawrence C."/>
            <person name="Scott J.A."/>
            <person name="Spatafora J.W."/>
            <person name="Turgeon B.G."/>
            <person name="de Wit P.J.G.M."/>
            <person name="Zhong S."/>
            <person name="Goodwin S.B."/>
            <person name="Grigoriev I.V."/>
        </authorList>
    </citation>
    <scope>NUCLEOTIDE SEQUENCE [LARGE SCALE GENOMIC DNA]</scope>
    <source>
        <strain evidence="4">C5 / ATCC 48332 / race O</strain>
    </source>
</reference>
<dbReference type="GO" id="GO:0000776">
    <property type="term" value="C:kinetochore"/>
    <property type="evidence" value="ECO:0007669"/>
    <property type="project" value="TreeGrafter"/>
</dbReference>